<evidence type="ECO:0000256" key="1">
    <source>
        <dbReference type="SAM" id="Phobius"/>
    </source>
</evidence>
<dbReference type="PANTHER" id="PTHR34700:SF4">
    <property type="entry name" value="PHAGE-LIKE ELEMENT PBSX PROTEIN XKDP"/>
    <property type="match status" value="1"/>
</dbReference>
<dbReference type="Gene3D" id="3.10.350.10">
    <property type="entry name" value="LysM domain"/>
    <property type="match status" value="1"/>
</dbReference>
<dbReference type="PROSITE" id="PS51782">
    <property type="entry name" value="LYSM"/>
    <property type="match status" value="1"/>
</dbReference>
<accession>A0A368DPL2</accession>
<dbReference type="AlphaFoldDB" id="A0A368DPL2"/>
<dbReference type="InterPro" id="IPR036779">
    <property type="entry name" value="LysM_dom_sf"/>
</dbReference>
<keyword evidence="1" id="KW-0472">Membrane</keyword>
<dbReference type="PANTHER" id="PTHR34700">
    <property type="entry name" value="POTASSIUM BINDING PROTEIN KBP"/>
    <property type="match status" value="1"/>
</dbReference>
<dbReference type="CDD" id="cd00118">
    <property type="entry name" value="LysM"/>
    <property type="match status" value="1"/>
</dbReference>
<dbReference type="Proteomes" id="UP000253570">
    <property type="component" value="Unassembled WGS sequence"/>
</dbReference>
<keyword evidence="1" id="KW-1133">Transmembrane helix</keyword>
<protein>
    <submittedName>
        <fullName evidence="3">LysM peptidoglycan-binding domain-containing protein</fullName>
    </submittedName>
</protein>
<evidence type="ECO:0000313" key="3">
    <source>
        <dbReference type="EMBL" id="RCL73266.1"/>
    </source>
</evidence>
<evidence type="ECO:0000259" key="2">
    <source>
        <dbReference type="PROSITE" id="PS51782"/>
    </source>
</evidence>
<reference evidence="3 4" key="1">
    <citation type="journal article" date="2018" name="Microbiome">
        <title>Fine metagenomic profile of the Mediterranean stratified and mixed water columns revealed by assembly and recruitment.</title>
        <authorList>
            <person name="Haro-Moreno J.M."/>
            <person name="Lopez-Perez M."/>
            <person name="De La Torre J.R."/>
            <person name="Picazo A."/>
            <person name="Camacho A."/>
            <person name="Rodriguez-Valera F."/>
        </authorList>
    </citation>
    <scope>NUCLEOTIDE SEQUENCE [LARGE SCALE GENOMIC DNA]</scope>
    <source>
        <strain evidence="3">MED-G57</strain>
    </source>
</reference>
<organism evidence="3 4">
    <name type="scientific">PS1 clade bacterium</name>
    <dbReference type="NCBI Taxonomy" id="2175152"/>
    <lineage>
        <taxon>Bacteria</taxon>
        <taxon>Pseudomonadati</taxon>
        <taxon>Pseudomonadota</taxon>
        <taxon>Alphaproteobacteria</taxon>
        <taxon>PS1 clade</taxon>
    </lineage>
</organism>
<dbReference type="SMART" id="SM00257">
    <property type="entry name" value="LysM"/>
    <property type="match status" value="1"/>
</dbReference>
<dbReference type="EMBL" id="QOQD01000008">
    <property type="protein sequence ID" value="RCL73266.1"/>
    <property type="molecule type" value="Genomic_DNA"/>
</dbReference>
<feature type="domain" description="LysM" evidence="2">
    <location>
        <begin position="299"/>
        <end position="348"/>
    </location>
</feature>
<proteinExistence type="predicted"/>
<name>A0A368DPL2_9PROT</name>
<dbReference type="Pfam" id="PF01476">
    <property type="entry name" value="LysM"/>
    <property type="match status" value="1"/>
</dbReference>
<comment type="caution">
    <text evidence="3">The sequence shown here is derived from an EMBL/GenBank/DDBJ whole genome shotgun (WGS) entry which is preliminary data.</text>
</comment>
<evidence type="ECO:0000313" key="4">
    <source>
        <dbReference type="Proteomes" id="UP000253570"/>
    </source>
</evidence>
<dbReference type="InterPro" id="IPR018392">
    <property type="entry name" value="LysM"/>
</dbReference>
<keyword evidence="1" id="KW-0812">Transmembrane</keyword>
<sequence length="351" mass="39603">MFNNKKIFYIILILLFFLILIYLQYTRTLDEVEPEVSIISIKDDSSKEIETPIIDENIIDENIQITQNKVVDKYKSEASSGTFDVVRIDRDGVSVIAGRSDPNVKIKIYNEENLIGEGNSDQNGQWVTVIDEKIPNEILNLKASTSDLSGDNEIFSDQIVTVMPSKLDELAADDLKDENNIVLLTQEDKASQILSEDPSFLQDENKVNIRTIDYNEEKLILGGNAEANTEINAYIDNKFMGSTRSDSLGKWTLNINENIIPGDYEIRADMVSNDNFVIARTKTKFKSLFDNLSNNFELNSITIRPGDNLWNISRTKYGSGMQYTVLYLANSNQIVDPDLIFPGQVLMVPGS</sequence>
<dbReference type="SUPFAM" id="SSF54106">
    <property type="entry name" value="LysM domain"/>
    <property type="match status" value="1"/>
</dbReference>
<feature type="transmembrane region" description="Helical" evidence="1">
    <location>
        <begin position="7"/>
        <end position="25"/>
    </location>
</feature>
<dbReference type="InterPro" id="IPR052196">
    <property type="entry name" value="Bact_Kbp"/>
</dbReference>
<gene>
    <name evidence="3" type="ORF">DBW71_04015</name>
</gene>